<protein>
    <submittedName>
        <fullName evidence="3">Putative 2-hydroxycarboxylate transporter</fullName>
    </submittedName>
</protein>
<feature type="transmembrane region" description="Helical" evidence="2">
    <location>
        <begin position="262"/>
        <end position="284"/>
    </location>
</feature>
<feature type="transmembrane region" description="Helical" evidence="2">
    <location>
        <begin position="417"/>
        <end position="439"/>
    </location>
</feature>
<evidence type="ECO:0000313" key="4">
    <source>
        <dbReference type="Proteomes" id="UP000009235"/>
    </source>
</evidence>
<organism evidence="3 4">
    <name type="scientific">Hoyosella subflava (strain DSM 45089 / JCM 17490 / NBRC 109087 / DQS3-9A1)</name>
    <name type="common">Amycolicicoccus subflavus</name>
    <dbReference type="NCBI Taxonomy" id="443218"/>
    <lineage>
        <taxon>Bacteria</taxon>
        <taxon>Bacillati</taxon>
        <taxon>Actinomycetota</taxon>
        <taxon>Actinomycetes</taxon>
        <taxon>Mycobacteriales</taxon>
        <taxon>Hoyosellaceae</taxon>
        <taxon>Hoyosella</taxon>
    </lineage>
</organism>
<feature type="transmembrane region" description="Helical" evidence="2">
    <location>
        <begin position="81"/>
        <end position="100"/>
    </location>
</feature>
<feature type="transmembrane region" description="Helical" evidence="2">
    <location>
        <begin position="480"/>
        <end position="501"/>
    </location>
</feature>
<keyword evidence="4" id="KW-1185">Reference proteome</keyword>
<dbReference type="KEGG" id="asd:AS9A_3877"/>
<keyword evidence="2" id="KW-1133">Transmembrane helix</keyword>
<dbReference type="InterPro" id="IPR004679">
    <property type="entry name" value="2-OHcarboxylate_transport"/>
</dbReference>
<feature type="transmembrane region" description="Helical" evidence="2">
    <location>
        <begin position="133"/>
        <end position="150"/>
    </location>
</feature>
<dbReference type="STRING" id="443218.AS9A_3877"/>
<feature type="transmembrane region" description="Helical" evidence="2">
    <location>
        <begin position="106"/>
        <end position="124"/>
    </location>
</feature>
<feature type="compositionally biased region" description="Polar residues" evidence="1">
    <location>
        <begin position="37"/>
        <end position="60"/>
    </location>
</feature>
<feature type="transmembrane region" description="Helical" evidence="2">
    <location>
        <begin position="170"/>
        <end position="186"/>
    </location>
</feature>
<evidence type="ECO:0000256" key="2">
    <source>
        <dbReference type="SAM" id="Phobius"/>
    </source>
</evidence>
<feature type="transmembrane region" description="Helical" evidence="2">
    <location>
        <begin position="331"/>
        <end position="349"/>
    </location>
</feature>
<gene>
    <name evidence="3" type="ordered locus">AS9A_3877</name>
</gene>
<evidence type="ECO:0000256" key="1">
    <source>
        <dbReference type="SAM" id="MobiDB-lite"/>
    </source>
</evidence>
<dbReference type="Pfam" id="PF03390">
    <property type="entry name" value="2HCT"/>
    <property type="match status" value="1"/>
</dbReference>
<dbReference type="PANTHER" id="PTHR40033:SF1">
    <property type="entry name" value="CITRATE-SODIUM SYMPORTER"/>
    <property type="match status" value="1"/>
</dbReference>
<keyword evidence="2" id="KW-0472">Membrane</keyword>
<reference evidence="3 4" key="1">
    <citation type="journal article" date="2011" name="J. Bacteriol.">
        <title>Complete genome sequence of Amycolicicoccus subflavus DQS3-9A1T, an actinomycete isolated from crude oil-polluted soil.</title>
        <authorList>
            <person name="Cai M."/>
            <person name="Chen W.M."/>
            <person name="Nie Y."/>
            <person name="Chi C.Q."/>
            <person name="Wang Y.N."/>
            <person name="Tang Y.Q."/>
            <person name="Li G.Y."/>
            <person name="Wu X.L."/>
        </authorList>
    </citation>
    <scope>NUCLEOTIDE SEQUENCE [LARGE SCALE GENOMIC DNA]</scope>
    <source>
        <strain evidence="4">DSM 45089 / DQS3-9A1</strain>
    </source>
</reference>
<dbReference type="AlphaFoldDB" id="F6EGS7"/>
<name>F6EGS7_HOYSD</name>
<dbReference type="HOGENOM" id="CLU_041211_0_1_11"/>
<feature type="transmembrane region" description="Helical" evidence="2">
    <location>
        <begin position="355"/>
        <end position="373"/>
    </location>
</feature>
<accession>F6EGS7</accession>
<dbReference type="GO" id="GO:0008514">
    <property type="term" value="F:organic anion transmembrane transporter activity"/>
    <property type="evidence" value="ECO:0007669"/>
    <property type="project" value="InterPro"/>
</dbReference>
<feature type="transmembrane region" description="Helical" evidence="2">
    <location>
        <begin position="198"/>
        <end position="224"/>
    </location>
</feature>
<sequence>MDISWSALAGECELYNSHLTVMKFTRREALAVPGRSPMTTQAPDPVATSTREQSDPEASSGTGGKPPTADRRRRWPVISGMPAEYFLVLFAVIVVASLTGTLPTSLIAGFAAAIAFAGILMWIGQKVPYLRDFGLPVILCLFVPATLVYLGVMPESTIALFDAFVDEQGAMDFILIVIIVGAILGMPRKLIVKAGVRFIVPVIGTIAATLLLIGLVGAAIGYGFGRAMLLIAAPVMAGGLPIGAIPMSEMYAQAVGGTPDDFFPALLSAVLVANIVCIFAAAIFSGVGKRRGRTWVGFNGNGQLLRVKSNAADLKQPAPVTTATFTGLTQGLLIAGAIFIGATMLSALVPNIHAYAWAVLVTIVLKIAKLLPLELETASSHLGDWFVTGLVPPLLIALSTTKITIADVIAVLGDGQFVFLIVAAVVISGLAAGLFGLLVKMYFIDSAIVPGLIMADTGGSGDLAVLSASERMNLLPFATIATRFGGTLTLLLVSLLTPLLAATLL</sequence>
<feature type="region of interest" description="Disordered" evidence="1">
    <location>
        <begin position="33"/>
        <end position="73"/>
    </location>
</feature>
<dbReference type="Proteomes" id="UP000009235">
    <property type="component" value="Chromosome"/>
</dbReference>
<dbReference type="PANTHER" id="PTHR40033">
    <property type="entry name" value="NA(+)-MALATE SYMPORTER"/>
    <property type="match status" value="1"/>
</dbReference>
<dbReference type="EMBL" id="CP002786">
    <property type="protein sequence ID" value="AEF42315.1"/>
    <property type="molecule type" value="Genomic_DNA"/>
</dbReference>
<feature type="transmembrane region" description="Helical" evidence="2">
    <location>
        <begin position="385"/>
        <end position="405"/>
    </location>
</feature>
<dbReference type="GO" id="GO:0016020">
    <property type="term" value="C:membrane"/>
    <property type="evidence" value="ECO:0007669"/>
    <property type="project" value="InterPro"/>
</dbReference>
<proteinExistence type="predicted"/>
<evidence type="ECO:0000313" key="3">
    <source>
        <dbReference type="EMBL" id="AEF42315.1"/>
    </source>
</evidence>
<dbReference type="eggNOG" id="COG3493">
    <property type="taxonomic scope" value="Bacteria"/>
</dbReference>
<keyword evidence="2" id="KW-0812">Transmembrane</keyword>